<reference evidence="3" key="1">
    <citation type="journal article" date="2005" name="Nature">
        <title>The map-based sequence of the rice genome.</title>
        <authorList>
            <consortium name="International rice genome sequencing project (IRGSP)"/>
            <person name="Matsumoto T."/>
            <person name="Wu J."/>
            <person name="Kanamori H."/>
            <person name="Katayose Y."/>
            <person name="Fujisawa M."/>
            <person name="Namiki N."/>
            <person name="Mizuno H."/>
            <person name="Yamamoto K."/>
            <person name="Antonio B.A."/>
            <person name="Baba T."/>
            <person name="Sakata K."/>
            <person name="Nagamura Y."/>
            <person name="Aoki H."/>
            <person name="Arikawa K."/>
            <person name="Arita K."/>
            <person name="Bito T."/>
            <person name="Chiden Y."/>
            <person name="Fujitsuka N."/>
            <person name="Fukunaka R."/>
            <person name="Hamada M."/>
            <person name="Harada C."/>
            <person name="Hayashi A."/>
            <person name="Hijishita S."/>
            <person name="Honda M."/>
            <person name="Hosokawa S."/>
            <person name="Ichikawa Y."/>
            <person name="Idonuma A."/>
            <person name="Iijima M."/>
            <person name="Ikeda M."/>
            <person name="Ikeno M."/>
            <person name="Ito K."/>
            <person name="Ito S."/>
            <person name="Ito T."/>
            <person name="Ito Y."/>
            <person name="Ito Y."/>
            <person name="Iwabuchi A."/>
            <person name="Kamiya K."/>
            <person name="Karasawa W."/>
            <person name="Kurita K."/>
            <person name="Katagiri S."/>
            <person name="Kikuta A."/>
            <person name="Kobayashi H."/>
            <person name="Kobayashi N."/>
            <person name="Machita K."/>
            <person name="Maehara T."/>
            <person name="Masukawa M."/>
            <person name="Mizubayashi T."/>
            <person name="Mukai Y."/>
            <person name="Nagasaki H."/>
            <person name="Nagata Y."/>
            <person name="Naito S."/>
            <person name="Nakashima M."/>
            <person name="Nakama Y."/>
            <person name="Nakamichi Y."/>
            <person name="Nakamura M."/>
            <person name="Meguro A."/>
            <person name="Negishi M."/>
            <person name="Ohta I."/>
            <person name="Ohta T."/>
            <person name="Okamoto M."/>
            <person name="Ono N."/>
            <person name="Saji S."/>
            <person name="Sakaguchi M."/>
            <person name="Sakai K."/>
            <person name="Shibata M."/>
            <person name="Shimokawa T."/>
            <person name="Song J."/>
            <person name="Takazaki Y."/>
            <person name="Terasawa K."/>
            <person name="Tsugane M."/>
            <person name="Tsuji K."/>
            <person name="Ueda S."/>
            <person name="Waki K."/>
            <person name="Yamagata H."/>
            <person name="Yamamoto M."/>
            <person name="Yamamoto S."/>
            <person name="Yamane H."/>
            <person name="Yoshiki S."/>
            <person name="Yoshihara R."/>
            <person name="Yukawa K."/>
            <person name="Zhong H."/>
            <person name="Yano M."/>
            <person name="Yuan Q."/>
            <person name="Ouyang S."/>
            <person name="Liu J."/>
            <person name="Jones K.M."/>
            <person name="Gansberger K."/>
            <person name="Moffat K."/>
            <person name="Hill J."/>
            <person name="Bera J."/>
            <person name="Fadrosh D."/>
            <person name="Jin S."/>
            <person name="Johri S."/>
            <person name="Kim M."/>
            <person name="Overton L."/>
            <person name="Reardon M."/>
            <person name="Tsitrin T."/>
            <person name="Vuong H."/>
            <person name="Weaver B."/>
            <person name="Ciecko A."/>
            <person name="Tallon L."/>
            <person name="Jackson J."/>
            <person name="Pai G."/>
            <person name="Aken S.V."/>
            <person name="Utterback T."/>
            <person name="Reidmuller S."/>
            <person name="Feldblyum T."/>
            <person name="Hsiao J."/>
            <person name="Zismann V."/>
            <person name="Iobst S."/>
            <person name="de Vazeille A.R."/>
            <person name="Buell C.R."/>
            <person name="Ying K."/>
            <person name="Li Y."/>
            <person name="Lu T."/>
            <person name="Huang Y."/>
            <person name="Zhao Q."/>
            <person name="Feng Q."/>
            <person name="Zhang L."/>
            <person name="Zhu J."/>
            <person name="Weng Q."/>
            <person name="Mu J."/>
            <person name="Lu Y."/>
            <person name="Fan D."/>
            <person name="Liu Y."/>
            <person name="Guan J."/>
            <person name="Zhang Y."/>
            <person name="Yu S."/>
            <person name="Liu X."/>
            <person name="Zhang Y."/>
            <person name="Hong G."/>
            <person name="Han B."/>
            <person name="Choisne N."/>
            <person name="Demange N."/>
            <person name="Orjeda G."/>
            <person name="Samain S."/>
            <person name="Cattolico L."/>
            <person name="Pelletier E."/>
            <person name="Couloux A."/>
            <person name="Segurens B."/>
            <person name="Wincker P."/>
            <person name="D'Hont A."/>
            <person name="Scarpelli C."/>
            <person name="Weissenbach J."/>
            <person name="Salanoubat M."/>
            <person name="Quetier F."/>
            <person name="Yu Y."/>
            <person name="Kim H.R."/>
            <person name="Rambo T."/>
            <person name="Currie J."/>
            <person name="Collura K."/>
            <person name="Luo M."/>
            <person name="Yang T."/>
            <person name="Ammiraju J.S.S."/>
            <person name="Engler F."/>
            <person name="Soderlund C."/>
            <person name="Wing R.A."/>
            <person name="Palmer L.E."/>
            <person name="de la Bastide M."/>
            <person name="Spiegel L."/>
            <person name="Nascimento L."/>
            <person name="Zutavern T."/>
            <person name="O'Shaughnessy A."/>
            <person name="Dike S."/>
            <person name="Dedhia N."/>
            <person name="Preston R."/>
            <person name="Balija V."/>
            <person name="McCombie W.R."/>
            <person name="Chow T."/>
            <person name="Chen H."/>
            <person name="Chung M."/>
            <person name="Chen C."/>
            <person name="Shaw J."/>
            <person name="Wu H."/>
            <person name="Hsiao K."/>
            <person name="Chao Y."/>
            <person name="Chu M."/>
            <person name="Cheng C."/>
            <person name="Hour A."/>
            <person name="Lee P."/>
            <person name="Lin S."/>
            <person name="Lin Y."/>
            <person name="Liou J."/>
            <person name="Liu S."/>
            <person name="Hsing Y."/>
            <person name="Raghuvanshi S."/>
            <person name="Mohanty A."/>
            <person name="Bharti A.K."/>
            <person name="Gaur A."/>
            <person name="Gupta V."/>
            <person name="Kumar D."/>
            <person name="Ravi V."/>
            <person name="Vij S."/>
            <person name="Kapur A."/>
            <person name="Khurana P."/>
            <person name="Khurana P."/>
            <person name="Khurana J.P."/>
            <person name="Tyagi A.K."/>
            <person name="Gaikwad K."/>
            <person name="Singh A."/>
            <person name="Dalal V."/>
            <person name="Srivastava S."/>
            <person name="Dixit A."/>
            <person name="Pal A.K."/>
            <person name="Ghazi I.A."/>
            <person name="Yadav M."/>
            <person name="Pandit A."/>
            <person name="Bhargava A."/>
            <person name="Sureshbabu K."/>
            <person name="Batra K."/>
            <person name="Sharma T.R."/>
            <person name="Mohapatra T."/>
            <person name="Singh N.K."/>
            <person name="Messing J."/>
            <person name="Nelson A.B."/>
            <person name="Fuks G."/>
            <person name="Kavchok S."/>
            <person name="Keizer G."/>
            <person name="Linton E."/>
            <person name="Llaca V."/>
            <person name="Song R."/>
            <person name="Tanyolac B."/>
            <person name="Young S."/>
            <person name="Ho-Il K."/>
            <person name="Hahn J.H."/>
            <person name="Sangsakoo G."/>
            <person name="Vanavichit A."/>
            <person name="de Mattos Luiz.A.T."/>
            <person name="Zimmer P.D."/>
            <person name="Malone G."/>
            <person name="Dellagostin O."/>
            <person name="de Oliveira A.C."/>
            <person name="Bevan M."/>
            <person name="Bancroft I."/>
            <person name="Minx P."/>
            <person name="Cordum H."/>
            <person name="Wilson R."/>
            <person name="Cheng Z."/>
            <person name="Jin W."/>
            <person name="Jiang J."/>
            <person name="Leong S.A."/>
            <person name="Iwama H."/>
            <person name="Gojobori T."/>
            <person name="Itoh T."/>
            <person name="Niimura Y."/>
            <person name="Fujii Y."/>
            <person name="Habara T."/>
            <person name="Sakai H."/>
            <person name="Sato Y."/>
            <person name="Wilson G."/>
            <person name="Kumar K."/>
            <person name="McCouch S."/>
            <person name="Juretic N."/>
            <person name="Hoen D."/>
            <person name="Wright S."/>
            <person name="Bruskiewich R."/>
            <person name="Bureau T."/>
            <person name="Miyao A."/>
            <person name="Hirochika H."/>
            <person name="Nishikawa T."/>
            <person name="Kadowaki K."/>
            <person name="Sugiura M."/>
            <person name="Burr B."/>
            <person name="Sasaki T."/>
        </authorList>
    </citation>
    <scope>NUCLEOTIDE SEQUENCE [LARGE SCALE GENOMIC DNA]</scope>
    <source>
        <strain evidence="3">cv. Nipponbare</strain>
    </source>
</reference>
<protein>
    <submittedName>
        <fullName evidence="2">Os01g0547732 protein</fullName>
    </submittedName>
</protein>
<dbReference type="EMBL" id="AP014957">
    <property type="protein sequence ID" value="BAS72611.1"/>
    <property type="molecule type" value="Genomic_DNA"/>
</dbReference>
<keyword evidence="3" id="KW-1185">Reference proteome</keyword>
<feature type="region of interest" description="Disordered" evidence="1">
    <location>
        <begin position="1"/>
        <end position="94"/>
    </location>
</feature>
<feature type="compositionally biased region" description="Pro residues" evidence="1">
    <location>
        <begin position="41"/>
        <end position="68"/>
    </location>
</feature>
<name>A0A0P0V3S6_ORYSJ</name>
<dbReference type="InParanoid" id="A0A0P0V3S6"/>
<reference evidence="2 3" key="2">
    <citation type="journal article" date="2013" name="Plant Cell Physiol.">
        <title>Rice Annotation Project Database (RAP-DB): an integrative and interactive database for rice genomics.</title>
        <authorList>
            <person name="Sakai H."/>
            <person name="Lee S.S."/>
            <person name="Tanaka T."/>
            <person name="Numa H."/>
            <person name="Kim J."/>
            <person name="Kawahara Y."/>
            <person name="Wakimoto H."/>
            <person name="Yang C.C."/>
            <person name="Iwamoto M."/>
            <person name="Abe T."/>
            <person name="Yamada Y."/>
            <person name="Muto A."/>
            <person name="Inokuchi H."/>
            <person name="Ikemura T."/>
            <person name="Matsumoto T."/>
            <person name="Sasaki T."/>
            <person name="Itoh T."/>
        </authorList>
    </citation>
    <scope>NUCLEOTIDE SEQUENCE [LARGE SCALE GENOMIC DNA]</scope>
    <source>
        <strain evidence="3">cv. Nipponbare</strain>
    </source>
</reference>
<dbReference type="AlphaFoldDB" id="A0A0P0V3S6"/>
<proteinExistence type="predicted"/>
<feature type="compositionally biased region" description="Low complexity" evidence="1">
    <location>
        <begin position="73"/>
        <end position="94"/>
    </location>
</feature>
<evidence type="ECO:0000256" key="1">
    <source>
        <dbReference type="SAM" id="MobiDB-lite"/>
    </source>
</evidence>
<dbReference type="Proteomes" id="UP000059680">
    <property type="component" value="Chromosome 1"/>
</dbReference>
<reference evidence="2 3" key="3">
    <citation type="journal article" date="2013" name="Rice">
        <title>Improvement of the Oryza sativa Nipponbare reference genome using next generation sequence and optical map data.</title>
        <authorList>
            <person name="Kawahara Y."/>
            <person name="de la Bastide M."/>
            <person name="Hamilton J.P."/>
            <person name="Kanamori H."/>
            <person name="McCombie W.R."/>
            <person name="Ouyang S."/>
            <person name="Schwartz D.C."/>
            <person name="Tanaka T."/>
            <person name="Wu J."/>
            <person name="Zhou S."/>
            <person name="Childs K.L."/>
            <person name="Davidson R.M."/>
            <person name="Lin H."/>
            <person name="Quesada-Ocampo L."/>
            <person name="Vaillancourt B."/>
            <person name="Sakai H."/>
            <person name="Lee S.S."/>
            <person name="Kim J."/>
            <person name="Numa H."/>
            <person name="Itoh T."/>
            <person name="Buell C.R."/>
            <person name="Matsumoto T."/>
        </authorList>
    </citation>
    <scope>NUCLEOTIDE SEQUENCE [LARGE SCALE GENOMIC DNA]</scope>
    <source>
        <strain evidence="3">cv. Nipponbare</strain>
    </source>
</reference>
<dbReference type="PaxDb" id="39947-A0A0P0V3S6"/>
<accession>A0A0P0V3S6</accession>
<sequence length="127" mass="13700">MLHHHTSSADMWNPCTGVPRRPAFVRQRPRYSYRQLLLTPRSPPPPPATPLTPNRPPPPDAPLAPFRPPSIGRASRAKPASISAARASRAEPASAAIGCTSLRQTGLRPLHQTMPCQPKAVVCHALG</sequence>
<organism evidence="2 3">
    <name type="scientific">Oryza sativa subsp. japonica</name>
    <name type="common">Rice</name>
    <dbReference type="NCBI Taxonomy" id="39947"/>
    <lineage>
        <taxon>Eukaryota</taxon>
        <taxon>Viridiplantae</taxon>
        <taxon>Streptophyta</taxon>
        <taxon>Embryophyta</taxon>
        <taxon>Tracheophyta</taxon>
        <taxon>Spermatophyta</taxon>
        <taxon>Magnoliopsida</taxon>
        <taxon>Liliopsida</taxon>
        <taxon>Poales</taxon>
        <taxon>Poaceae</taxon>
        <taxon>BOP clade</taxon>
        <taxon>Oryzoideae</taxon>
        <taxon>Oryzeae</taxon>
        <taxon>Oryzinae</taxon>
        <taxon>Oryza</taxon>
        <taxon>Oryza sativa</taxon>
    </lineage>
</organism>
<evidence type="ECO:0000313" key="2">
    <source>
        <dbReference type="EMBL" id="BAS72611.1"/>
    </source>
</evidence>
<evidence type="ECO:0000313" key="3">
    <source>
        <dbReference type="Proteomes" id="UP000059680"/>
    </source>
</evidence>
<gene>
    <name evidence="2" type="ordered locus">Os01g0547732</name>
    <name evidence="2" type="ORF">OSNPB_010547732</name>
</gene>